<dbReference type="EMBL" id="CM056742">
    <property type="protein sequence ID" value="KAJ8680148.1"/>
    <property type="molecule type" value="Genomic_DNA"/>
</dbReference>
<name>A0ACC2PAN6_9HYME</name>
<dbReference type="Proteomes" id="UP001239111">
    <property type="component" value="Chromosome 2"/>
</dbReference>
<accession>A0ACC2PAN6</accession>
<proteinExistence type="predicted"/>
<evidence type="ECO:0000313" key="2">
    <source>
        <dbReference type="Proteomes" id="UP001239111"/>
    </source>
</evidence>
<reference evidence="1" key="1">
    <citation type="submission" date="2023-04" db="EMBL/GenBank/DDBJ databases">
        <title>A chromosome-level genome assembly of the parasitoid wasp Eretmocerus hayati.</title>
        <authorList>
            <person name="Zhong Y."/>
            <person name="Liu S."/>
            <person name="Liu Y."/>
        </authorList>
    </citation>
    <scope>NUCLEOTIDE SEQUENCE</scope>
    <source>
        <strain evidence="1">ZJU_SS_LIU_2023</strain>
    </source>
</reference>
<sequence>MARTRPTTDVFRMRLVRAFPDFDRCWRRNITVMAQIYVQYSFRPLIEVPNQLVGAPMRTDVTLSCKVEASPKPINYWTRENGEMIISNDKYTMSEETTNMYSSWMHLVIKKLHLRDFGGYKCISKNSLGDAESGIRLYEIALEKHKPEHGSDDGYGNGADDREHNRLNNVNQGSLRESGSTLQPRSGSAPMLPQSTHHCWWLHLVCTIILLLTRLTT</sequence>
<keyword evidence="2" id="KW-1185">Reference proteome</keyword>
<organism evidence="1 2">
    <name type="scientific">Eretmocerus hayati</name>
    <dbReference type="NCBI Taxonomy" id="131215"/>
    <lineage>
        <taxon>Eukaryota</taxon>
        <taxon>Metazoa</taxon>
        <taxon>Ecdysozoa</taxon>
        <taxon>Arthropoda</taxon>
        <taxon>Hexapoda</taxon>
        <taxon>Insecta</taxon>
        <taxon>Pterygota</taxon>
        <taxon>Neoptera</taxon>
        <taxon>Endopterygota</taxon>
        <taxon>Hymenoptera</taxon>
        <taxon>Apocrita</taxon>
        <taxon>Proctotrupomorpha</taxon>
        <taxon>Chalcidoidea</taxon>
        <taxon>Aphelinidae</taxon>
        <taxon>Aphelininae</taxon>
        <taxon>Eretmocerus</taxon>
    </lineage>
</organism>
<protein>
    <submittedName>
        <fullName evidence="1">Uncharacterized protein</fullName>
    </submittedName>
</protein>
<evidence type="ECO:0000313" key="1">
    <source>
        <dbReference type="EMBL" id="KAJ8680148.1"/>
    </source>
</evidence>
<comment type="caution">
    <text evidence="1">The sequence shown here is derived from an EMBL/GenBank/DDBJ whole genome shotgun (WGS) entry which is preliminary data.</text>
</comment>
<gene>
    <name evidence="1" type="ORF">QAD02_015935</name>
</gene>